<dbReference type="Pfam" id="PF07045">
    <property type="entry name" value="DUF1330"/>
    <property type="match status" value="1"/>
</dbReference>
<feature type="domain" description="DUF1330" evidence="1">
    <location>
        <begin position="2"/>
        <end position="96"/>
    </location>
</feature>
<dbReference type="Proteomes" id="UP000221168">
    <property type="component" value="Unassembled WGS sequence"/>
</dbReference>
<dbReference type="InterPro" id="IPR011008">
    <property type="entry name" value="Dimeric_a/b-barrel"/>
</dbReference>
<dbReference type="AlphaFoldDB" id="A0A2G1QN03"/>
<dbReference type="Gene3D" id="3.30.70.100">
    <property type="match status" value="1"/>
</dbReference>
<dbReference type="RefSeq" id="WP_099306649.1">
    <property type="nucleotide sequence ID" value="NZ_PDVP01000006.1"/>
</dbReference>
<evidence type="ECO:0000313" key="3">
    <source>
        <dbReference type="Proteomes" id="UP000221168"/>
    </source>
</evidence>
<name>A0A2G1QN03_9HYPH</name>
<accession>A0A2G1QN03</accession>
<reference evidence="2 3" key="1">
    <citation type="submission" date="2017-10" db="EMBL/GenBank/DDBJ databases">
        <title>Sedimentibacterium mangrovi gen. nov., sp. nov., a novel member of family Phyllobacteriacea isolated from mangrove sediment.</title>
        <authorList>
            <person name="Liao H."/>
            <person name="Tian Y."/>
        </authorList>
    </citation>
    <scope>NUCLEOTIDE SEQUENCE [LARGE SCALE GENOMIC DNA]</scope>
    <source>
        <strain evidence="2 3">X9-2-2</strain>
    </source>
</reference>
<keyword evidence="3" id="KW-1185">Reference proteome</keyword>
<dbReference type="EMBL" id="PDVP01000006">
    <property type="protein sequence ID" value="PHP66882.1"/>
    <property type="molecule type" value="Genomic_DNA"/>
</dbReference>
<dbReference type="InterPro" id="IPR010753">
    <property type="entry name" value="DUF1330"/>
</dbReference>
<dbReference type="GO" id="GO:0016740">
    <property type="term" value="F:transferase activity"/>
    <property type="evidence" value="ECO:0007669"/>
    <property type="project" value="UniProtKB-KW"/>
</dbReference>
<evidence type="ECO:0000259" key="1">
    <source>
        <dbReference type="Pfam" id="PF07045"/>
    </source>
</evidence>
<dbReference type="SUPFAM" id="SSF54909">
    <property type="entry name" value="Dimeric alpha+beta barrel"/>
    <property type="match status" value="1"/>
</dbReference>
<gene>
    <name evidence="2" type="ORF">CSC94_12340</name>
</gene>
<dbReference type="PANTHER" id="PTHR41521:SF4">
    <property type="entry name" value="BLR0684 PROTEIN"/>
    <property type="match status" value="1"/>
</dbReference>
<comment type="caution">
    <text evidence="2">The sequence shown here is derived from an EMBL/GenBank/DDBJ whole genome shotgun (WGS) entry which is preliminary data.</text>
</comment>
<sequence length="97" mass="10688">MPAFIIADVDIRDAEAYKEYLPKAKALAEKYGGRYRARGGELDVVDSELWTPTRLVIIEFPDMASAKAFARSDEYAPVAAIRHANSKSTVVIVDGID</sequence>
<protein>
    <submittedName>
        <fullName evidence="2">D-fructose-6-phosphate amidotransferase</fullName>
    </submittedName>
</protein>
<organism evidence="2 3">
    <name type="scientific">Zhengella mangrovi</name>
    <dbReference type="NCBI Taxonomy" id="1982044"/>
    <lineage>
        <taxon>Bacteria</taxon>
        <taxon>Pseudomonadati</taxon>
        <taxon>Pseudomonadota</taxon>
        <taxon>Alphaproteobacteria</taxon>
        <taxon>Hyphomicrobiales</taxon>
        <taxon>Notoacmeibacteraceae</taxon>
        <taxon>Zhengella</taxon>
    </lineage>
</organism>
<dbReference type="OrthoDB" id="9806380at2"/>
<evidence type="ECO:0000313" key="2">
    <source>
        <dbReference type="EMBL" id="PHP66882.1"/>
    </source>
</evidence>
<dbReference type="PANTHER" id="PTHR41521">
    <property type="match status" value="1"/>
</dbReference>
<keyword evidence="2" id="KW-0808">Transferase</keyword>
<proteinExistence type="predicted"/>